<dbReference type="InterPro" id="IPR003148">
    <property type="entry name" value="RCK_N"/>
</dbReference>
<evidence type="ECO:0000256" key="4">
    <source>
        <dbReference type="ARBA" id="ARBA00022958"/>
    </source>
</evidence>
<dbReference type="Proteomes" id="UP000067461">
    <property type="component" value="Chromosome"/>
</dbReference>
<dbReference type="GO" id="GO:0005886">
    <property type="term" value="C:plasma membrane"/>
    <property type="evidence" value="ECO:0007669"/>
    <property type="project" value="InterPro"/>
</dbReference>
<dbReference type="InterPro" id="IPR006036">
    <property type="entry name" value="K_uptake_TrkA"/>
</dbReference>
<dbReference type="HOGENOM" id="CLU_046525_0_2_4"/>
<dbReference type="PRINTS" id="PR00335">
    <property type="entry name" value="KUPTAKETRKA"/>
</dbReference>
<dbReference type="InterPro" id="IPR036721">
    <property type="entry name" value="RCK_C_sf"/>
</dbReference>
<name>A0A060NK55_9BURK</name>
<dbReference type="PANTHER" id="PTHR43833:SF5">
    <property type="entry name" value="TRK SYSTEM POTASSIUM UPTAKE PROTEIN TRKA"/>
    <property type="match status" value="1"/>
</dbReference>
<keyword evidence="3" id="KW-0633">Potassium transport</keyword>
<dbReference type="KEGG" id="cbaa:SRAA_1816"/>
<feature type="domain" description="RCK C-terminal" evidence="8">
    <location>
        <begin position="142"/>
        <end position="226"/>
    </location>
</feature>
<sequence length="463" mass="50647">MNIIIFGAGRVGESVAESLVSEHNDITVIDQDPLRVRALEERLDLRGVVGNGIQPSVLREAGAKDADMVIACAAADESNLVVCKIAHDIFNVPTTIARLRSPEFTAGDALMGKGGFAVDQVICPEESVMRFIHQLIEYPEALQVLEFAQGQVCLIAVRAEHGGALVGRTIGQFRERLPHVEMRVVALYRLDTEMEATRDTRILPGDELFVLAAADQIRFVLAAIHTIDKPVLRVMIAGGGRVGLRLARSLSGQYQVKVIEHNPLRCEYLASQLPSSTLVLRGDCTDESLLEEENVADMDLFLSLTNDDEDNIMAAMLAKRLGAPRVMALINRRAYAEMMQGSAIDIAISPAQTVIGELLTHVRRGDVVAVHSLRRGAAEALEGVARGDFKTSKLVGRRVEQVALPQGARFGAIVRGQGKQAQVLMPHHDTLIEAEDHVVIFIPHKRLVREVEKLFQVTATFFG</sequence>
<protein>
    <recommendedName>
        <fullName evidence="1">Trk system potassium uptake protein TrkA</fullName>
    </recommendedName>
</protein>
<evidence type="ECO:0000256" key="2">
    <source>
        <dbReference type="ARBA" id="ARBA00022448"/>
    </source>
</evidence>
<dbReference type="RefSeq" id="WP_045532264.1">
    <property type="nucleotide sequence ID" value="NZ_AP014568.1"/>
</dbReference>
<dbReference type="PROSITE" id="PS51202">
    <property type="entry name" value="RCK_C"/>
    <property type="match status" value="2"/>
</dbReference>
<dbReference type="NCBIfam" id="NF007030">
    <property type="entry name" value="PRK09496.1-1"/>
    <property type="match status" value="1"/>
</dbReference>
<dbReference type="NCBIfam" id="NF007039">
    <property type="entry name" value="PRK09496.3-2"/>
    <property type="match status" value="1"/>
</dbReference>
<dbReference type="GO" id="GO:0015079">
    <property type="term" value="F:potassium ion transmembrane transporter activity"/>
    <property type="evidence" value="ECO:0007669"/>
    <property type="project" value="InterPro"/>
</dbReference>
<dbReference type="Gene3D" id="3.40.50.720">
    <property type="entry name" value="NAD(P)-binding Rossmann-like Domain"/>
    <property type="match status" value="2"/>
</dbReference>
<evidence type="ECO:0000256" key="3">
    <source>
        <dbReference type="ARBA" id="ARBA00022538"/>
    </source>
</evidence>
<evidence type="ECO:0000259" key="8">
    <source>
        <dbReference type="PROSITE" id="PS51202"/>
    </source>
</evidence>
<feature type="domain" description="RCK N-terminal" evidence="7">
    <location>
        <begin position="231"/>
        <end position="348"/>
    </location>
</feature>
<keyword evidence="2" id="KW-0813">Transport</keyword>
<keyword evidence="10" id="KW-1185">Reference proteome</keyword>
<dbReference type="SUPFAM" id="SSF51735">
    <property type="entry name" value="NAD(P)-binding Rossmann-fold domains"/>
    <property type="match status" value="2"/>
</dbReference>
<dbReference type="EMBL" id="AP014568">
    <property type="protein sequence ID" value="BAO81670.1"/>
    <property type="molecule type" value="Genomic_DNA"/>
</dbReference>
<dbReference type="SUPFAM" id="SSF116726">
    <property type="entry name" value="TrkA C-terminal domain-like"/>
    <property type="match status" value="2"/>
</dbReference>
<keyword evidence="6" id="KW-0406">Ion transport</keyword>
<dbReference type="FunFam" id="3.40.50.720:FF:000042">
    <property type="entry name" value="Trk system potassium transporter TrkA"/>
    <property type="match status" value="1"/>
</dbReference>
<evidence type="ECO:0000256" key="5">
    <source>
        <dbReference type="ARBA" id="ARBA00023027"/>
    </source>
</evidence>
<reference evidence="9 10" key="1">
    <citation type="journal article" date="2014" name="Nat. Commun.">
        <title>Physiological and genomic features of highly alkaliphilic hydrogen-utilizing Betaproteobacteria from a continental serpentinizing site.</title>
        <authorList>
            <person name="Suzuki S."/>
            <person name="Kuenen J.G."/>
            <person name="Schipper K."/>
            <person name="van der Velde S."/>
            <person name="Ishii S."/>
            <person name="Wu A."/>
            <person name="Sorokin D.Y."/>
            <person name="Tenney A."/>
            <person name="Meng X.Y."/>
            <person name="Morrill P.L."/>
            <person name="Kamagata Y."/>
            <person name="Muyzer G."/>
            <person name="Nealson K.H."/>
        </authorList>
    </citation>
    <scope>NUCLEOTIDE SEQUENCE [LARGE SCALE GENOMIC DNA]</scope>
    <source>
        <strain evidence="9 10">A1</strain>
    </source>
</reference>
<dbReference type="OrthoDB" id="9775180at2"/>
<organism evidence="9 10">
    <name type="scientific">Serpentinimonas raichei</name>
    <dbReference type="NCBI Taxonomy" id="1458425"/>
    <lineage>
        <taxon>Bacteria</taxon>
        <taxon>Pseudomonadati</taxon>
        <taxon>Pseudomonadota</taxon>
        <taxon>Betaproteobacteria</taxon>
        <taxon>Burkholderiales</taxon>
        <taxon>Comamonadaceae</taxon>
        <taxon>Serpentinimonas</taxon>
    </lineage>
</organism>
<dbReference type="PANTHER" id="PTHR43833">
    <property type="entry name" value="POTASSIUM CHANNEL PROTEIN 2-RELATED-RELATED"/>
    <property type="match status" value="1"/>
</dbReference>
<gene>
    <name evidence="9" type="primary">trkA</name>
    <name evidence="9" type="ORF">SRAA_1816</name>
</gene>
<evidence type="ECO:0000256" key="1">
    <source>
        <dbReference type="ARBA" id="ARBA00017378"/>
    </source>
</evidence>
<feature type="domain" description="RCK N-terminal" evidence="7">
    <location>
        <begin position="1"/>
        <end position="122"/>
    </location>
</feature>
<evidence type="ECO:0000313" key="10">
    <source>
        <dbReference type="Proteomes" id="UP000067461"/>
    </source>
</evidence>
<dbReference type="Pfam" id="PF02080">
    <property type="entry name" value="TrkA_C"/>
    <property type="match status" value="2"/>
</dbReference>
<dbReference type="NCBIfam" id="NF007032">
    <property type="entry name" value="PRK09496.1-4"/>
    <property type="match status" value="1"/>
</dbReference>
<keyword evidence="4" id="KW-0630">Potassium</keyword>
<dbReference type="STRING" id="1458425.SRAA_1816"/>
<evidence type="ECO:0000256" key="6">
    <source>
        <dbReference type="ARBA" id="ARBA00023065"/>
    </source>
</evidence>
<accession>A0A060NK55</accession>
<dbReference type="InterPro" id="IPR050721">
    <property type="entry name" value="Trk_Ktr_HKT_K-transport"/>
</dbReference>
<dbReference type="InterPro" id="IPR036291">
    <property type="entry name" value="NAD(P)-bd_dom_sf"/>
</dbReference>
<proteinExistence type="predicted"/>
<dbReference type="InterPro" id="IPR006037">
    <property type="entry name" value="RCK_C"/>
</dbReference>
<dbReference type="PROSITE" id="PS51201">
    <property type="entry name" value="RCK_N"/>
    <property type="match status" value="2"/>
</dbReference>
<evidence type="ECO:0000313" key="9">
    <source>
        <dbReference type="EMBL" id="BAO81670.1"/>
    </source>
</evidence>
<dbReference type="Pfam" id="PF02254">
    <property type="entry name" value="TrkA_N"/>
    <property type="match status" value="2"/>
</dbReference>
<dbReference type="Gene3D" id="3.30.70.1450">
    <property type="entry name" value="Regulator of K+ conductance, C-terminal domain"/>
    <property type="match status" value="2"/>
</dbReference>
<keyword evidence="5" id="KW-0520">NAD</keyword>
<dbReference type="AlphaFoldDB" id="A0A060NK55"/>
<feature type="domain" description="RCK C-terminal" evidence="8">
    <location>
        <begin position="368"/>
        <end position="457"/>
    </location>
</feature>
<evidence type="ECO:0000259" key="7">
    <source>
        <dbReference type="PROSITE" id="PS51201"/>
    </source>
</evidence>
<dbReference type="NCBIfam" id="NF007031">
    <property type="entry name" value="PRK09496.1-2"/>
    <property type="match status" value="1"/>
</dbReference>